<dbReference type="InterPro" id="IPR043472">
    <property type="entry name" value="Macro_dom-like"/>
</dbReference>
<dbReference type="InterPro" id="IPR002589">
    <property type="entry name" value="Macro_dom"/>
</dbReference>
<dbReference type="EC" id="3.1.3.84" evidence="2"/>
<proteinExistence type="inferred from homology"/>
<evidence type="ECO:0000259" key="5">
    <source>
        <dbReference type="PROSITE" id="PS51154"/>
    </source>
</evidence>
<dbReference type="AlphaFoldDB" id="A0A060T8R2"/>
<dbReference type="PANTHER" id="PTHR12521">
    <property type="entry name" value="PROTEIN C6ORF130"/>
    <property type="match status" value="1"/>
</dbReference>
<name>A0A060T8R2_BLAAD</name>
<evidence type="ECO:0000256" key="3">
    <source>
        <dbReference type="ARBA" id="ARBA00019744"/>
    </source>
</evidence>
<evidence type="ECO:0000313" key="6">
    <source>
        <dbReference type="EMBL" id="CDP35581.1"/>
    </source>
</evidence>
<dbReference type="Pfam" id="PF01661">
    <property type="entry name" value="Macro"/>
    <property type="match status" value="1"/>
</dbReference>
<gene>
    <name evidence="6" type="ORF">GNLVRS02_ARAD1C38808g</name>
</gene>
<sequence>MYKMCDRTRAFALGGVNIAVRQKLKGNTNQEVEYRAVNMNLIKYVKGDLFCAPAGAILAHSCNCRGSWGGGVAAVFRRKFPGAYKTYENHCAKHAPTQLLGTCLMIPTDISDPGTGDYIIACLFTSDLGGGGADAPDQILRHTKSALGDLKEQLQELDNPSQPVYMPKINAGIFRVPWEDTEAVLKESDHNYVVYEL</sequence>
<evidence type="ECO:0000256" key="2">
    <source>
        <dbReference type="ARBA" id="ARBA00012983"/>
    </source>
</evidence>
<comment type="catalytic activity">
    <reaction evidence="4">
        <text>ADP-alpha-D-ribose 1''-phosphate + H2O = ADP-D-ribose + phosphate</text>
        <dbReference type="Rhea" id="RHEA:25029"/>
        <dbReference type="ChEBI" id="CHEBI:15377"/>
        <dbReference type="ChEBI" id="CHEBI:43474"/>
        <dbReference type="ChEBI" id="CHEBI:57967"/>
        <dbReference type="ChEBI" id="CHEBI:58753"/>
        <dbReference type="EC" id="3.1.3.84"/>
    </reaction>
</comment>
<dbReference type="EMBL" id="HG937693">
    <property type="protein sequence ID" value="CDP35581.1"/>
    <property type="molecule type" value="Genomic_DNA"/>
</dbReference>
<dbReference type="Gene3D" id="3.40.220.10">
    <property type="entry name" value="Leucine Aminopeptidase, subunit E, domain 1"/>
    <property type="match status" value="1"/>
</dbReference>
<protein>
    <recommendedName>
        <fullName evidence="3">ADP-ribose 1''-phosphate phosphatase</fullName>
        <ecNumber evidence="2">3.1.3.84</ecNumber>
    </recommendedName>
</protein>
<dbReference type="CDD" id="cd02901">
    <property type="entry name" value="Macro_Poa1p-like"/>
    <property type="match status" value="1"/>
</dbReference>
<dbReference type="PhylomeDB" id="A0A060T8R2"/>
<dbReference type="PANTHER" id="PTHR12521:SF0">
    <property type="entry name" value="ADP-RIBOSE GLYCOHYDROLASE OARD1"/>
    <property type="match status" value="1"/>
</dbReference>
<reference evidence="6" key="2">
    <citation type="submission" date="2014-06" db="EMBL/GenBank/DDBJ databases">
        <title>The complete genome of Blastobotrys (Arxula) adeninivorans LS3 - a yeast of biotechnological interest.</title>
        <authorList>
            <person name="Kunze G."/>
            <person name="Gaillardin C."/>
            <person name="Czernicka M."/>
            <person name="Durrens P."/>
            <person name="Martin T."/>
            <person name="Boer E."/>
            <person name="Gabaldon T."/>
            <person name="Cruz J."/>
            <person name="Talla E."/>
            <person name="Marck C."/>
            <person name="Goffeau A."/>
            <person name="Barbe V."/>
            <person name="Baret P."/>
            <person name="Baronian K."/>
            <person name="Beier S."/>
            <person name="Bleykasten C."/>
            <person name="Bode R."/>
            <person name="Casaregola S."/>
            <person name="Despons L."/>
            <person name="Fairhead C."/>
            <person name="Giersberg M."/>
            <person name="Gierski P."/>
            <person name="Hahnel U."/>
            <person name="Hartmann A."/>
            <person name="Jankowska D."/>
            <person name="Jubin C."/>
            <person name="Jung P."/>
            <person name="Lafontaine I."/>
            <person name="Leh-Louis V."/>
            <person name="Lemaire M."/>
            <person name="Marcet-Houben M."/>
            <person name="Mascher M."/>
            <person name="Morel G."/>
            <person name="Richard G.-F."/>
            <person name="Riechen J."/>
            <person name="Sacerdot C."/>
            <person name="Sarkar A."/>
            <person name="Savel G."/>
            <person name="Schacherer J."/>
            <person name="Sherman D."/>
            <person name="Straub M.-L."/>
            <person name="Stein N."/>
            <person name="Thierry A."/>
            <person name="Trautwein-Schult A."/>
            <person name="Westhof E."/>
            <person name="Worch S."/>
            <person name="Dujon B."/>
            <person name="Souciet J.-L."/>
            <person name="Wincker P."/>
            <person name="Scholz U."/>
            <person name="Neuveglise N."/>
        </authorList>
    </citation>
    <scope>NUCLEOTIDE SEQUENCE</scope>
    <source>
        <strain evidence="6">LS3</strain>
    </source>
</reference>
<dbReference type="GO" id="GO:0140291">
    <property type="term" value="P:peptidyl-glutamate ADP-deribosylation"/>
    <property type="evidence" value="ECO:0007669"/>
    <property type="project" value="TreeGrafter"/>
</dbReference>
<dbReference type="SUPFAM" id="SSF52949">
    <property type="entry name" value="Macro domain-like"/>
    <property type="match status" value="1"/>
</dbReference>
<reference evidence="6" key="1">
    <citation type="submission" date="2014-02" db="EMBL/GenBank/DDBJ databases">
        <authorList>
            <person name="Genoscope - CEA"/>
        </authorList>
    </citation>
    <scope>NUCLEOTIDE SEQUENCE</scope>
    <source>
        <strain evidence="6">LS3</strain>
    </source>
</reference>
<organism evidence="6">
    <name type="scientific">Blastobotrys adeninivorans</name>
    <name type="common">Yeast</name>
    <name type="synonym">Arxula adeninivorans</name>
    <dbReference type="NCBI Taxonomy" id="409370"/>
    <lineage>
        <taxon>Eukaryota</taxon>
        <taxon>Fungi</taxon>
        <taxon>Dikarya</taxon>
        <taxon>Ascomycota</taxon>
        <taxon>Saccharomycotina</taxon>
        <taxon>Dipodascomycetes</taxon>
        <taxon>Dipodascales</taxon>
        <taxon>Trichomonascaceae</taxon>
        <taxon>Blastobotrys</taxon>
    </lineage>
</organism>
<evidence type="ECO:0000256" key="1">
    <source>
        <dbReference type="ARBA" id="ARBA00006575"/>
    </source>
</evidence>
<comment type="similarity">
    <text evidence="1">Belongs to the POA1 family.</text>
</comment>
<dbReference type="InterPro" id="IPR050892">
    <property type="entry name" value="ADP-ribose_metab_enzymes"/>
</dbReference>
<dbReference type="PROSITE" id="PS51154">
    <property type="entry name" value="MACRO"/>
    <property type="match status" value="1"/>
</dbReference>
<feature type="domain" description="Macro" evidence="5">
    <location>
        <begin position="29"/>
        <end position="197"/>
    </location>
</feature>
<dbReference type="SMART" id="SM00506">
    <property type="entry name" value="A1pp"/>
    <property type="match status" value="1"/>
</dbReference>
<accession>A0A060T8R2</accession>
<evidence type="ECO:0000256" key="4">
    <source>
        <dbReference type="ARBA" id="ARBA00034427"/>
    </source>
</evidence>